<comment type="caution">
    <text evidence="6">The sequence shown here is derived from an EMBL/GenBank/DDBJ whole genome shotgun (WGS) entry which is preliminary data.</text>
</comment>
<protein>
    <submittedName>
        <fullName evidence="6">Arylsulfatase</fullName>
        <ecNumber evidence="6">3.1.6.1</ecNumber>
    </submittedName>
</protein>
<dbReference type="PANTHER" id="PTHR42693">
    <property type="entry name" value="ARYLSULFATASE FAMILY MEMBER"/>
    <property type="match status" value="1"/>
</dbReference>
<name>A0A5C5X2I8_9BACT</name>
<dbReference type="InterPro" id="IPR000917">
    <property type="entry name" value="Sulfatase_N"/>
</dbReference>
<dbReference type="EC" id="3.1.6.1" evidence="6"/>
<dbReference type="FunFam" id="3.40.720.10:FF:000070">
    <property type="entry name" value="Arylsulfatase A"/>
    <property type="match status" value="1"/>
</dbReference>
<dbReference type="CDD" id="cd16146">
    <property type="entry name" value="ARS_like"/>
    <property type="match status" value="1"/>
</dbReference>
<dbReference type="InterPro" id="IPR017850">
    <property type="entry name" value="Alkaline_phosphatase_core_sf"/>
</dbReference>
<dbReference type="GO" id="GO:0046872">
    <property type="term" value="F:metal ion binding"/>
    <property type="evidence" value="ECO:0007669"/>
    <property type="project" value="UniProtKB-KW"/>
</dbReference>
<dbReference type="SUPFAM" id="SSF53649">
    <property type="entry name" value="Alkaline phosphatase-like"/>
    <property type="match status" value="1"/>
</dbReference>
<feature type="domain" description="Sulfatase N-terminal" evidence="5">
    <location>
        <begin position="45"/>
        <end position="365"/>
    </location>
</feature>
<dbReference type="Proteomes" id="UP000318053">
    <property type="component" value="Unassembled WGS sequence"/>
</dbReference>
<dbReference type="PROSITE" id="PS00523">
    <property type="entry name" value="SULFATASE_1"/>
    <property type="match status" value="1"/>
</dbReference>
<keyword evidence="4" id="KW-0106">Calcium</keyword>
<evidence type="ECO:0000313" key="7">
    <source>
        <dbReference type="Proteomes" id="UP000318053"/>
    </source>
</evidence>
<dbReference type="GO" id="GO:0004065">
    <property type="term" value="F:arylsulfatase activity"/>
    <property type="evidence" value="ECO:0007669"/>
    <property type="project" value="UniProtKB-EC"/>
</dbReference>
<dbReference type="PANTHER" id="PTHR42693:SF53">
    <property type="entry name" value="ENDO-4-O-SULFATASE"/>
    <property type="match status" value="1"/>
</dbReference>
<gene>
    <name evidence="6" type="primary">atsA_52</name>
    <name evidence="6" type="ORF">CA85_41980</name>
</gene>
<keyword evidence="3 6" id="KW-0378">Hydrolase</keyword>
<keyword evidence="2" id="KW-0479">Metal-binding</keyword>
<comment type="similarity">
    <text evidence="1">Belongs to the sulfatase family.</text>
</comment>
<accession>A0A5C5X2I8</accession>
<dbReference type="EMBL" id="SJPK01000013">
    <property type="protein sequence ID" value="TWT56385.1"/>
    <property type="molecule type" value="Genomic_DNA"/>
</dbReference>
<evidence type="ECO:0000259" key="5">
    <source>
        <dbReference type="Pfam" id="PF00884"/>
    </source>
</evidence>
<evidence type="ECO:0000256" key="4">
    <source>
        <dbReference type="ARBA" id="ARBA00022837"/>
    </source>
</evidence>
<organism evidence="6 7">
    <name type="scientific">Allorhodopirellula solitaria</name>
    <dbReference type="NCBI Taxonomy" id="2527987"/>
    <lineage>
        <taxon>Bacteria</taxon>
        <taxon>Pseudomonadati</taxon>
        <taxon>Planctomycetota</taxon>
        <taxon>Planctomycetia</taxon>
        <taxon>Pirellulales</taxon>
        <taxon>Pirellulaceae</taxon>
        <taxon>Allorhodopirellula</taxon>
    </lineage>
</organism>
<dbReference type="Gene3D" id="3.30.1120.10">
    <property type="match status" value="1"/>
</dbReference>
<reference evidence="6 7" key="1">
    <citation type="submission" date="2019-02" db="EMBL/GenBank/DDBJ databases">
        <title>Deep-cultivation of Planctomycetes and their phenomic and genomic characterization uncovers novel biology.</title>
        <authorList>
            <person name="Wiegand S."/>
            <person name="Jogler M."/>
            <person name="Boedeker C."/>
            <person name="Pinto D."/>
            <person name="Vollmers J."/>
            <person name="Rivas-Marin E."/>
            <person name="Kohn T."/>
            <person name="Peeters S.H."/>
            <person name="Heuer A."/>
            <person name="Rast P."/>
            <person name="Oberbeckmann S."/>
            <person name="Bunk B."/>
            <person name="Jeske O."/>
            <person name="Meyerdierks A."/>
            <person name="Storesund J.E."/>
            <person name="Kallscheuer N."/>
            <person name="Luecker S."/>
            <person name="Lage O.M."/>
            <person name="Pohl T."/>
            <person name="Merkel B.J."/>
            <person name="Hornburger P."/>
            <person name="Mueller R.-W."/>
            <person name="Bruemmer F."/>
            <person name="Labrenz M."/>
            <person name="Spormann A.M."/>
            <person name="Op Den Camp H."/>
            <person name="Overmann J."/>
            <person name="Amann R."/>
            <person name="Jetten M.S.M."/>
            <person name="Mascher T."/>
            <person name="Medema M.H."/>
            <person name="Devos D.P."/>
            <person name="Kaster A.-K."/>
            <person name="Ovreas L."/>
            <person name="Rohde M."/>
            <person name="Galperin M.Y."/>
            <person name="Jogler C."/>
        </authorList>
    </citation>
    <scope>NUCLEOTIDE SEQUENCE [LARGE SCALE GENOMIC DNA]</scope>
    <source>
        <strain evidence="6 7">CA85</strain>
    </source>
</reference>
<sequence length="624" mass="70621">MTREAKNREAMNQIDLTRLVIASAVASIAVLISAQSSQSASPERPNVIVIMTDDQGYGEFSCNGNPITETPNIDRLASESVRLTDFHVAPMCTPTRGQLLTGLDAFRNAAINVSSGRTLLKHDLETMANVFQDAGYRTGIFGKWHLGDNYPFRPQDRGFEETLWFPSSHINSVPDFWDNDYFADTYLHNGERKQYRGYCTDVFFKEATQWIDDQDDRPFFTYIALNAAHWPWFVPDKYRGPVREAIEQNPAVVEHLSEQKRSELVSFLAMGASIDDNVGALDASLKQHDLFENTIVVFLTDNGSTMGQDYFNAGMRGKKTQLWEGGHRVPCFIRWPSGLSGQSRDVDELTHVQDLLPTLADLSGVNDVPEKLDGVSLAPVLRGEQESLDDRMLVINYSRMPGFRVQYTNVSPAIPKRNGAAVLWRQWRLLENRRLYDIDQDPHQDHNVAAEHPEVVNRMRSHLQNWWLGVKDDVMTPQRVVIGDDAENPTMLTACEWLDVFVDQQRQIRRGDLKNGTWHLRVAEPGQYRIELRRWPRESGLRLTDKIPETPVTDGTFVAGESLPIAAAKLEIAGKVIDLEPASDQQSFETQVELSAGPIEMRATFLDDVGSEICGAYYVYVRRD</sequence>
<dbReference type="InterPro" id="IPR024607">
    <property type="entry name" value="Sulfatase_CS"/>
</dbReference>
<dbReference type="Pfam" id="PF00884">
    <property type="entry name" value="Sulfatase"/>
    <property type="match status" value="1"/>
</dbReference>
<evidence type="ECO:0000313" key="6">
    <source>
        <dbReference type="EMBL" id="TWT56385.1"/>
    </source>
</evidence>
<evidence type="ECO:0000256" key="3">
    <source>
        <dbReference type="ARBA" id="ARBA00022801"/>
    </source>
</evidence>
<dbReference type="Gene3D" id="3.40.720.10">
    <property type="entry name" value="Alkaline Phosphatase, subunit A"/>
    <property type="match status" value="1"/>
</dbReference>
<evidence type="ECO:0000256" key="1">
    <source>
        <dbReference type="ARBA" id="ARBA00008779"/>
    </source>
</evidence>
<evidence type="ECO:0000256" key="2">
    <source>
        <dbReference type="ARBA" id="ARBA00022723"/>
    </source>
</evidence>
<dbReference type="InterPro" id="IPR050738">
    <property type="entry name" value="Sulfatase"/>
</dbReference>
<proteinExistence type="inferred from homology"/>
<keyword evidence="7" id="KW-1185">Reference proteome</keyword>
<dbReference type="AlphaFoldDB" id="A0A5C5X2I8"/>